<gene>
    <name evidence="4" type="ORF">RB653_008342</name>
</gene>
<dbReference type="Proteomes" id="UP001344447">
    <property type="component" value="Unassembled WGS sequence"/>
</dbReference>
<evidence type="ECO:0008006" key="6">
    <source>
        <dbReference type="Google" id="ProtNLM"/>
    </source>
</evidence>
<evidence type="ECO:0000313" key="4">
    <source>
        <dbReference type="EMBL" id="KAK5578669.1"/>
    </source>
</evidence>
<dbReference type="Pfam" id="PF03357">
    <property type="entry name" value="Snf7"/>
    <property type="match status" value="1"/>
</dbReference>
<keyword evidence="2" id="KW-0175">Coiled coil</keyword>
<feature type="region of interest" description="Disordered" evidence="3">
    <location>
        <begin position="1"/>
        <end position="23"/>
    </location>
</feature>
<dbReference type="PANTHER" id="PTHR22761">
    <property type="entry name" value="CHARGED MULTIVESICULAR BODY PROTEIN"/>
    <property type="match status" value="1"/>
</dbReference>
<comment type="caution">
    <text evidence="4">The sequence shown here is derived from an EMBL/GenBank/DDBJ whole genome shotgun (WGS) entry which is preliminary data.</text>
</comment>
<organism evidence="4 5">
    <name type="scientific">Dictyostelium firmibasis</name>
    <dbReference type="NCBI Taxonomy" id="79012"/>
    <lineage>
        <taxon>Eukaryota</taxon>
        <taxon>Amoebozoa</taxon>
        <taxon>Evosea</taxon>
        <taxon>Eumycetozoa</taxon>
        <taxon>Dictyostelia</taxon>
        <taxon>Dictyosteliales</taxon>
        <taxon>Dictyosteliaceae</taxon>
        <taxon>Dictyostelium</taxon>
    </lineage>
</organism>
<protein>
    <recommendedName>
        <fullName evidence="6">Charged multivesicular body protein 5</fullName>
    </recommendedName>
</protein>
<proteinExistence type="inferred from homology"/>
<keyword evidence="5" id="KW-1185">Reference proteome</keyword>
<feature type="region of interest" description="Disordered" evidence="3">
    <location>
        <begin position="177"/>
        <end position="213"/>
    </location>
</feature>
<evidence type="ECO:0000256" key="1">
    <source>
        <dbReference type="ARBA" id="ARBA00006190"/>
    </source>
</evidence>
<reference evidence="4 5" key="1">
    <citation type="submission" date="2023-11" db="EMBL/GenBank/DDBJ databases">
        <title>Dfirmibasis_genome.</title>
        <authorList>
            <person name="Edelbroek B."/>
            <person name="Kjellin J."/>
            <person name="Jerlstrom-Hultqvist J."/>
            <person name="Soderbom F."/>
        </authorList>
    </citation>
    <scope>NUCLEOTIDE SEQUENCE [LARGE SCALE GENOMIC DNA]</scope>
    <source>
        <strain evidence="4 5">TNS-C-14</strain>
    </source>
</reference>
<dbReference type="GO" id="GO:0032511">
    <property type="term" value="P:late endosome to vacuole transport via multivesicular body sorting pathway"/>
    <property type="evidence" value="ECO:0007669"/>
    <property type="project" value="TreeGrafter"/>
</dbReference>
<comment type="similarity">
    <text evidence="1">Belongs to the SNF7 family.</text>
</comment>
<feature type="compositionally biased region" description="Polar residues" evidence="3">
    <location>
        <begin position="188"/>
        <end position="199"/>
    </location>
</feature>
<dbReference type="Gene3D" id="6.10.250.1710">
    <property type="match status" value="1"/>
</dbReference>
<dbReference type="EMBL" id="JAVFKY010000003">
    <property type="protein sequence ID" value="KAK5578669.1"/>
    <property type="molecule type" value="Genomic_DNA"/>
</dbReference>
<dbReference type="GO" id="GO:0005771">
    <property type="term" value="C:multivesicular body"/>
    <property type="evidence" value="ECO:0007669"/>
    <property type="project" value="TreeGrafter"/>
</dbReference>
<dbReference type="AlphaFoldDB" id="A0AAN7TSM2"/>
<accession>A0AAN7TSM2</accession>
<evidence type="ECO:0000256" key="3">
    <source>
        <dbReference type="SAM" id="MobiDB-lite"/>
    </source>
</evidence>
<dbReference type="GO" id="GO:0006900">
    <property type="term" value="P:vesicle budding from membrane"/>
    <property type="evidence" value="ECO:0007669"/>
    <property type="project" value="TreeGrafter"/>
</dbReference>
<name>A0AAN7TSM2_9MYCE</name>
<dbReference type="PANTHER" id="PTHR22761:SF12">
    <property type="entry name" value="CHARGED MULTIVESICULAR BODY PROTEIN 5"/>
    <property type="match status" value="1"/>
</dbReference>
<evidence type="ECO:0000256" key="2">
    <source>
        <dbReference type="ARBA" id="ARBA00023054"/>
    </source>
</evidence>
<evidence type="ECO:0000313" key="5">
    <source>
        <dbReference type="Proteomes" id="UP001344447"/>
    </source>
</evidence>
<dbReference type="InterPro" id="IPR005024">
    <property type="entry name" value="Snf7_fam"/>
</dbReference>
<sequence>MKRFFGVSNNQPAPSLDEATKRMDNRMGQMDEKINKLNQELLAYDKQIKATRPGPAQNSIKQKAIRVLQQKKMYEKQRDQMSNTSFNMEQTKFATESMRDTITTVSAMKQGAKDMKAQLKHIKIEDVDDMQDEMQDLLDYNNEIQESLGRAYQTPDTLDESELEAELMSMGEELELESSMPSYLMTPSVPTTDPHQSTAVDEYGLPEASQQVV</sequence>